<name>A0A398BMH8_9BACI</name>
<dbReference type="Proteomes" id="UP000265816">
    <property type="component" value="Unassembled WGS sequence"/>
</dbReference>
<keyword evidence="2" id="KW-1185">Reference proteome</keyword>
<dbReference type="OrthoDB" id="2140771at2"/>
<evidence type="ECO:0000313" key="2">
    <source>
        <dbReference type="Proteomes" id="UP000265816"/>
    </source>
</evidence>
<sequence>MSELKFTVGSNVYNVVEIDGLMRKYDLYGQVTYSDCRIEIEPSLGATRKTNVIIHELLHACLFEAGYDDQDEELVRRLGNVVTQVIGDNLATFDKLLEMEESE</sequence>
<comment type="caution">
    <text evidence="1">The sequence shown here is derived from an EMBL/GenBank/DDBJ whole genome shotgun (WGS) entry which is preliminary data.</text>
</comment>
<organism evidence="1 2">
    <name type="scientific">Mesobacillus zeae</name>
    <dbReference type="NCBI Taxonomy" id="1917180"/>
    <lineage>
        <taxon>Bacteria</taxon>
        <taxon>Bacillati</taxon>
        <taxon>Bacillota</taxon>
        <taxon>Bacilli</taxon>
        <taxon>Bacillales</taxon>
        <taxon>Bacillaceae</taxon>
        <taxon>Mesobacillus</taxon>
    </lineage>
</organism>
<gene>
    <name evidence="1" type="ORF">D1970_00265</name>
</gene>
<dbReference type="EMBL" id="QWVT01000001">
    <property type="protein sequence ID" value="RID88970.1"/>
    <property type="molecule type" value="Genomic_DNA"/>
</dbReference>
<evidence type="ECO:0000313" key="1">
    <source>
        <dbReference type="EMBL" id="RID88970.1"/>
    </source>
</evidence>
<dbReference type="RefSeq" id="WP_119110882.1">
    <property type="nucleotide sequence ID" value="NZ_CBCSEO010000001.1"/>
</dbReference>
<reference evidence="1 2" key="1">
    <citation type="submission" date="2018-08" db="EMBL/GenBank/DDBJ databases">
        <title>Bacillus jemisoniae sp. nov., Bacillus chryseoplanitiae sp. nov., Bacillus resnikiae sp. nov., and Bacillus frankliniae sp. nov., isolated from Viking spacecraft and associated surfaces.</title>
        <authorList>
            <person name="Seuylemezian A."/>
            <person name="Vaishampayan P."/>
        </authorList>
    </citation>
    <scope>NUCLEOTIDE SEQUENCE [LARGE SCALE GENOMIC DNA]</scope>
    <source>
        <strain evidence="1 2">JJ-247</strain>
    </source>
</reference>
<proteinExistence type="predicted"/>
<protein>
    <submittedName>
        <fullName evidence="1">ImmA/IrrE family metallo-endopeptidase</fullName>
    </submittedName>
</protein>
<accession>A0A398BMH8</accession>
<dbReference type="AlphaFoldDB" id="A0A398BMH8"/>